<reference evidence="2 3" key="1">
    <citation type="submission" date="2016-10" db="EMBL/GenBank/DDBJ databases">
        <authorList>
            <person name="de Groot N.N."/>
        </authorList>
    </citation>
    <scope>NUCLEOTIDE SEQUENCE [LARGE SCALE GENOMIC DNA]</scope>
    <source>
        <strain evidence="2 3">Vu-144</strain>
    </source>
</reference>
<dbReference type="InterPro" id="IPR011579">
    <property type="entry name" value="ATPase_dom"/>
</dbReference>
<name>A0A1H3VSR2_9BACT</name>
<dbReference type="Gene3D" id="3.40.50.300">
    <property type="entry name" value="P-loop containing nucleotide triphosphate hydrolases"/>
    <property type="match status" value="1"/>
</dbReference>
<accession>A0A1H3VSR2</accession>
<dbReference type="STRING" id="551991.SAMN05192529_101373"/>
<dbReference type="Proteomes" id="UP000199041">
    <property type="component" value="Unassembled WGS sequence"/>
</dbReference>
<evidence type="ECO:0000313" key="2">
    <source>
        <dbReference type="EMBL" id="SDZ77138.1"/>
    </source>
</evidence>
<organism evidence="2 3">
    <name type="scientific">Arachidicoccus rhizosphaerae</name>
    <dbReference type="NCBI Taxonomy" id="551991"/>
    <lineage>
        <taxon>Bacteria</taxon>
        <taxon>Pseudomonadati</taxon>
        <taxon>Bacteroidota</taxon>
        <taxon>Chitinophagia</taxon>
        <taxon>Chitinophagales</taxon>
        <taxon>Chitinophagaceae</taxon>
        <taxon>Arachidicoccus</taxon>
    </lineage>
</organism>
<dbReference type="InterPro" id="IPR027417">
    <property type="entry name" value="P-loop_NTPase"/>
</dbReference>
<dbReference type="GO" id="GO:0005524">
    <property type="term" value="F:ATP binding"/>
    <property type="evidence" value="ECO:0007669"/>
    <property type="project" value="InterPro"/>
</dbReference>
<dbReference type="PANTHER" id="PTHR34704">
    <property type="entry name" value="ATPASE"/>
    <property type="match status" value="1"/>
</dbReference>
<dbReference type="AlphaFoldDB" id="A0A1H3VSR2"/>
<gene>
    <name evidence="2" type="ORF">SAMN05192529_101373</name>
</gene>
<dbReference type="OrthoDB" id="9813134at2"/>
<protein>
    <recommendedName>
        <fullName evidence="1">ATPase domain-containing protein</fullName>
    </recommendedName>
</protein>
<proteinExistence type="predicted"/>
<keyword evidence="3" id="KW-1185">Reference proteome</keyword>
<dbReference type="PANTHER" id="PTHR34704:SF1">
    <property type="entry name" value="ATPASE"/>
    <property type="match status" value="1"/>
</dbReference>
<dbReference type="RefSeq" id="WP_091392539.1">
    <property type="nucleotide sequence ID" value="NZ_FNQY01000001.1"/>
</dbReference>
<dbReference type="EMBL" id="FNQY01000001">
    <property type="protein sequence ID" value="SDZ77138.1"/>
    <property type="molecule type" value="Genomic_DNA"/>
</dbReference>
<feature type="domain" description="ATPase" evidence="1">
    <location>
        <begin position="8"/>
        <end position="216"/>
    </location>
</feature>
<dbReference type="Pfam" id="PF01637">
    <property type="entry name" value="ATPase_2"/>
    <property type="match status" value="1"/>
</dbReference>
<evidence type="ECO:0000313" key="3">
    <source>
        <dbReference type="Proteomes" id="UP000199041"/>
    </source>
</evidence>
<evidence type="ECO:0000259" key="1">
    <source>
        <dbReference type="Pfam" id="PF01637"/>
    </source>
</evidence>
<dbReference type="SUPFAM" id="SSF52540">
    <property type="entry name" value="P-loop containing nucleoside triphosphate hydrolases"/>
    <property type="match status" value="1"/>
</dbReference>
<sequence length="478" mass="55227">MKSEIIGREKEIKTLERLLDSDQPELLAIYGRRRVGKTYLIKNYYADHLKFICSGEAGANQQRQLHNFQDQMNIWFPESRQLQAPANWQQAFVVLRACLETLDKKGKKVIFFDELPWLDTHKSGFLSAFGYFWNIYLSERRDILVVICGSAASWMIKKIVNNKGGLHNRITQHLRLQPFDLYETKAYLKYKRIAFSDYQILQLYMVMGGIPHYLNTVRRGESLHQAIDNACFKRNGVLVPEFKNLYEALFTHAQRHYNVIHALALKNKGMTRNELLDRSNVVKGGGLTSVLDELLESGFIEKIDPFRKKKKESLYRLIDPFSLFYLKFMDGSSGKSDWLSISKTPKYMSWCGYAFENICMTHIPQIKKALGIAGMNISYSSWYKPGNQTTDGGQIDLLLERSDNTIQVCEVKYSSKTFVIDKKYSQEIGQKINAFQQDLPRGYALLLTFITTYGVATNDYKIQLVDNEVTMDALFTQL</sequence>